<dbReference type="GO" id="GO:0036503">
    <property type="term" value="P:ERAD pathway"/>
    <property type="evidence" value="ECO:0007669"/>
    <property type="project" value="UniProtKB-ARBA"/>
</dbReference>
<dbReference type="InterPro" id="IPR046450">
    <property type="entry name" value="PA_dom_sf"/>
</dbReference>
<evidence type="ECO:0000256" key="7">
    <source>
        <dbReference type="RuleBase" id="RU361193"/>
    </source>
</evidence>
<dbReference type="Proteomes" id="UP001218218">
    <property type="component" value="Unassembled WGS sequence"/>
</dbReference>
<keyword evidence="7" id="KW-0326">Glycosidase</keyword>
<feature type="domain" description="PA" evidence="9">
    <location>
        <begin position="731"/>
        <end position="784"/>
    </location>
</feature>
<dbReference type="CDD" id="cd00538">
    <property type="entry name" value="PA"/>
    <property type="match status" value="1"/>
</dbReference>
<dbReference type="SUPFAM" id="SSF48225">
    <property type="entry name" value="Seven-hairpin glycosidases"/>
    <property type="match status" value="1"/>
</dbReference>
<dbReference type="PANTHER" id="PTHR45679:SF5">
    <property type="entry name" value="ER DEGRADATION-ENHANCING ALPHA-MANNOSIDASE-LIKE PROTEIN 1"/>
    <property type="match status" value="1"/>
</dbReference>
<dbReference type="AlphaFoldDB" id="A0AAD7F669"/>
<keyword evidence="3" id="KW-0256">Endoplasmic reticulum</keyword>
<dbReference type="InterPro" id="IPR003137">
    <property type="entry name" value="PA_domain"/>
</dbReference>
<dbReference type="EMBL" id="JARIHO010000001">
    <property type="protein sequence ID" value="KAJ7368213.1"/>
    <property type="molecule type" value="Genomic_DNA"/>
</dbReference>
<dbReference type="Gene3D" id="3.50.30.30">
    <property type="match status" value="1"/>
</dbReference>
<keyword evidence="8" id="KW-0732">Signal</keyword>
<dbReference type="SUPFAM" id="SSF52025">
    <property type="entry name" value="PA domain"/>
    <property type="match status" value="1"/>
</dbReference>
<comment type="subcellular location">
    <subcellularLocation>
        <location evidence="1">Endoplasmic reticulum</location>
    </subcellularLocation>
</comment>
<dbReference type="PANTHER" id="PTHR45679">
    <property type="entry name" value="ER DEGRADATION-ENHANCING ALPHA-MANNOSIDASE-LIKE PROTEIN 2"/>
    <property type="match status" value="1"/>
</dbReference>
<dbReference type="GO" id="GO:0004571">
    <property type="term" value="F:mannosyl-oligosaccharide 1,2-alpha-mannosidase activity"/>
    <property type="evidence" value="ECO:0007669"/>
    <property type="project" value="InterPro"/>
</dbReference>
<feature type="binding site" evidence="6">
    <location>
        <position position="484"/>
    </location>
    <ligand>
        <name>Ca(2+)</name>
        <dbReference type="ChEBI" id="CHEBI:29108"/>
    </ligand>
</feature>
<keyword evidence="7" id="KW-0378">Hydrolase</keyword>
<protein>
    <recommendedName>
        <fullName evidence="7">alpha-1,2-Mannosidase</fullName>
        <ecNumber evidence="7">3.2.1.-</ecNumber>
    </recommendedName>
</protein>
<comment type="caution">
    <text evidence="10">The sequence shown here is derived from an EMBL/GenBank/DDBJ whole genome shotgun (WGS) entry which is preliminary data.</text>
</comment>
<evidence type="ECO:0000256" key="2">
    <source>
        <dbReference type="ARBA" id="ARBA00007658"/>
    </source>
</evidence>
<feature type="active site" evidence="5">
    <location>
        <position position="398"/>
    </location>
</feature>
<sequence>MNLTKWWPQSLLALLVVALEGSKWVNNINASPLKSSASGWTSERKLAAREKTRDLWYHGFDRYMTFAFPLDELCPLSCTGQGPDWERPENYAANDVAGNYSLTLVDVLDTLVVLGDRSGFEQAVKNVIQWVSFDVNTRPQVFETTIRVLGGLLSGHIFASQEGHPFFLPWYRGELLELAHDLGKRLLPAFSTPTGLPYARINLRRGVLKGEGIETCSAGAGSLLLEFGTLSRLTGDDRFEKAAHKAFFAVWNRRSDIGLVGNTINIRSGEWTKPEISGIGAGIDSFHEYALKWYIMSGDVEFLDVWDDTFAAIMRWSRAPDGFWYRPVNMNTGETAFYTVDSLSAFWPGLQVLAGDVQSAIKIHMMYYNLWRKHSGLPEVYDTNVRVATSHQYPLRPELIESTWYLYRATRDPFYLDVGERILFDITTRAKVPCGLTGIKDLRTNARDDRMESFALSETLKYLFLLFDEENPLHKDDSNYVFTTEGHILTLGRQHLKPTPPARRKMRNIETHQCPAYRPFLQRGSSGLTMGIRSRGDVDYARELVAQPPSDIDQDAWSEWGWCERPVVNLFAYDFILSANSKAVAEDLSPSRLKVDVLDNGYIIHNVTGIRVHIVQRLDGKGYDIRKLGHYDVRAGHVVYINDSTIFGPPAPDAADVERALDIPLRFFTQSTDPLSEAQTGIPDLLNMMDVLTTGYTALFGAELGAPAEGDQLELRIHDQGGVSVYRDDDNAYGCFPYDQPLLDAAILVHRGECTFLQKLVMARDAGAAGVFVISDEDTAMNPTADAKELREAGDLGDVGLAVLTPQVGQLVHDMLDSTEERGGQVVLQVDPERLSAPPPDVVHQAEKEKAHRILYLNGHPLLNTRLLI</sequence>
<dbReference type="EC" id="3.2.1.-" evidence="7"/>
<feature type="active site" description="Proton donor" evidence="5">
    <location>
        <position position="143"/>
    </location>
</feature>
<keyword evidence="4" id="KW-0325">Glycoprotein</keyword>
<dbReference type="Pfam" id="PF01532">
    <property type="entry name" value="Glyco_hydro_47"/>
    <property type="match status" value="1"/>
</dbReference>
<evidence type="ECO:0000259" key="9">
    <source>
        <dbReference type="Pfam" id="PF02225"/>
    </source>
</evidence>
<name>A0AAD7F669_9AGAR</name>
<dbReference type="InterPro" id="IPR001382">
    <property type="entry name" value="Glyco_hydro_47"/>
</dbReference>
<feature type="chain" id="PRO_5042015509" description="alpha-1,2-Mannosidase" evidence="8">
    <location>
        <begin position="19"/>
        <end position="869"/>
    </location>
</feature>
<reference evidence="10" key="1">
    <citation type="submission" date="2023-03" db="EMBL/GenBank/DDBJ databases">
        <title>Massive genome expansion in bonnet fungi (Mycena s.s.) driven by repeated elements and novel gene families across ecological guilds.</title>
        <authorList>
            <consortium name="Lawrence Berkeley National Laboratory"/>
            <person name="Harder C.B."/>
            <person name="Miyauchi S."/>
            <person name="Viragh M."/>
            <person name="Kuo A."/>
            <person name="Thoen E."/>
            <person name="Andreopoulos B."/>
            <person name="Lu D."/>
            <person name="Skrede I."/>
            <person name="Drula E."/>
            <person name="Henrissat B."/>
            <person name="Morin E."/>
            <person name="Kohler A."/>
            <person name="Barry K."/>
            <person name="LaButti K."/>
            <person name="Morin E."/>
            <person name="Salamov A."/>
            <person name="Lipzen A."/>
            <person name="Mereny Z."/>
            <person name="Hegedus B."/>
            <person name="Baldrian P."/>
            <person name="Stursova M."/>
            <person name="Weitz H."/>
            <person name="Taylor A."/>
            <person name="Grigoriev I.V."/>
            <person name="Nagy L.G."/>
            <person name="Martin F."/>
            <person name="Kauserud H."/>
        </authorList>
    </citation>
    <scope>NUCLEOTIDE SEQUENCE</scope>
    <source>
        <strain evidence="10">CBHHK002</strain>
    </source>
</reference>
<dbReference type="InterPro" id="IPR036026">
    <property type="entry name" value="Seven-hairpin_glycosidases"/>
</dbReference>
<accession>A0AAD7F669</accession>
<dbReference type="GO" id="GO:0044322">
    <property type="term" value="C:endoplasmic reticulum quality control compartment"/>
    <property type="evidence" value="ECO:0007669"/>
    <property type="project" value="GOC"/>
</dbReference>
<dbReference type="GO" id="GO:1904380">
    <property type="term" value="P:endoplasmic reticulum mannose trimming"/>
    <property type="evidence" value="ECO:0007669"/>
    <property type="project" value="InterPro"/>
</dbReference>
<evidence type="ECO:0000256" key="4">
    <source>
        <dbReference type="ARBA" id="ARBA00023180"/>
    </source>
</evidence>
<feature type="signal peptide" evidence="8">
    <location>
        <begin position="1"/>
        <end position="18"/>
    </location>
</feature>
<keyword evidence="11" id="KW-1185">Reference proteome</keyword>
<evidence type="ECO:0000313" key="10">
    <source>
        <dbReference type="EMBL" id="KAJ7368213.1"/>
    </source>
</evidence>
<evidence type="ECO:0000256" key="3">
    <source>
        <dbReference type="ARBA" id="ARBA00022824"/>
    </source>
</evidence>
<evidence type="ECO:0000256" key="8">
    <source>
        <dbReference type="SAM" id="SignalP"/>
    </source>
</evidence>
<dbReference type="InterPro" id="IPR044674">
    <property type="entry name" value="EDEM1/2/3"/>
</dbReference>
<dbReference type="Gene3D" id="1.50.10.10">
    <property type="match status" value="1"/>
</dbReference>
<feature type="active site" evidence="5">
    <location>
        <position position="284"/>
    </location>
</feature>
<evidence type="ECO:0000256" key="5">
    <source>
        <dbReference type="PIRSR" id="PIRSR601382-1"/>
    </source>
</evidence>
<comment type="cofactor">
    <cofactor evidence="6">
        <name>Ca(2+)</name>
        <dbReference type="ChEBI" id="CHEBI:29108"/>
    </cofactor>
</comment>
<evidence type="ECO:0000313" key="11">
    <source>
        <dbReference type="Proteomes" id="UP001218218"/>
    </source>
</evidence>
<dbReference type="GO" id="GO:0016020">
    <property type="term" value="C:membrane"/>
    <property type="evidence" value="ECO:0007669"/>
    <property type="project" value="InterPro"/>
</dbReference>
<organism evidence="10 11">
    <name type="scientific">Mycena albidolilacea</name>
    <dbReference type="NCBI Taxonomy" id="1033008"/>
    <lineage>
        <taxon>Eukaryota</taxon>
        <taxon>Fungi</taxon>
        <taxon>Dikarya</taxon>
        <taxon>Basidiomycota</taxon>
        <taxon>Agaricomycotina</taxon>
        <taxon>Agaricomycetes</taxon>
        <taxon>Agaricomycetidae</taxon>
        <taxon>Agaricales</taxon>
        <taxon>Marasmiineae</taxon>
        <taxon>Mycenaceae</taxon>
        <taxon>Mycena</taxon>
    </lineage>
</organism>
<dbReference type="PRINTS" id="PR00747">
    <property type="entry name" value="GLYHDRLASE47"/>
</dbReference>
<dbReference type="Pfam" id="PF02225">
    <property type="entry name" value="PA"/>
    <property type="match status" value="1"/>
</dbReference>
<evidence type="ECO:0000256" key="6">
    <source>
        <dbReference type="PIRSR" id="PIRSR601382-2"/>
    </source>
</evidence>
<feature type="active site" description="Proton donor" evidence="5">
    <location>
        <position position="379"/>
    </location>
</feature>
<evidence type="ECO:0000256" key="1">
    <source>
        <dbReference type="ARBA" id="ARBA00004240"/>
    </source>
</evidence>
<proteinExistence type="inferred from homology"/>
<dbReference type="GO" id="GO:0005975">
    <property type="term" value="P:carbohydrate metabolic process"/>
    <property type="evidence" value="ECO:0007669"/>
    <property type="project" value="InterPro"/>
</dbReference>
<dbReference type="GO" id="GO:0005509">
    <property type="term" value="F:calcium ion binding"/>
    <property type="evidence" value="ECO:0007669"/>
    <property type="project" value="InterPro"/>
</dbReference>
<keyword evidence="6" id="KW-0106">Calcium</keyword>
<gene>
    <name evidence="10" type="ORF">DFH08DRAFT_981791</name>
</gene>
<comment type="similarity">
    <text evidence="2 7">Belongs to the glycosyl hydrolase 47 family.</text>
</comment>
<dbReference type="InterPro" id="IPR012341">
    <property type="entry name" value="6hp_glycosidase-like_sf"/>
</dbReference>
<keyword evidence="6" id="KW-0479">Metal-binding</keyword>